<dbReference type="PANTHER" id="PTHR43449:SF1">
    <property type="entry name" value="POLYMERASE BETA NUCLEOTIDYLTRANSFERASE DOMAIN-CONTAINING PROTEIN"/>
    <property type="match status" value="1"/>
</dbReference>
<dbReference type="Pfam" id="PF18765">
    <property type="entry name" value="Polbeta"/>
    <property type="match status" value="1"/>
</dbReference>
<proteinExistence type="predicted"/>
<dbReference type="Gene3D" id="3.30.460.10">
    <property type="entry name" value="Beta Polymerase, domain 2"/>
    <property type="match status" value="1"/>
</dbReference>
<dbReference type="Proteomes" id="UP000662904">
    <property type="component" value="Chromosome"/>
</dbReference>
<name>A0A8A0RMG2_9FIRM</name>
<dbReference type="SUPFAM" id="SSF81301">
    <property type="entry name" value="Nucleotidyltransferase"/>
    <property type="match status" value="1"/>
</dbReference>
<protein>
    <recommendedName>
        <fullName evidence="1">Polymerase beta nucleotidyltransferase domain-containing protein</fullName>
    </recommendedName>
</protein>
<gene>
    <name evidence="2" type="ORF">H0A61_01145</name>
</gene>
<organism evidence="2 3">
    <name type="scientific">Koleobacter methoxysyntrophicus</name>
    <dbReference type="NCBI Taxonomy" id="2751313"/>
    <lineage>
        <taxon>Bacteria</taxon>
        <taxon>Bacillati</taxon>
        <taxon>Bacillota</taxon>
        <taxon>Clostridia</taxon>
        <taxon>Koleobacterales</taxon>
        <taxon>Koleobacteraceae</taxon>
        <taxon>Koleobacter</taxon>
    </lineage>
</organism>
<keyword evidence="3" id="KW-1185">Reference proteome</keyword>
<dbReference type="EMBL" id="CP059066">
    <property type="protein sequence ID" value="QSQ08800.1"/>
    <property type="molecule type" value="Genomic_DNA"/>
</dbReference>
<dbReference type="PANTHER" id="PTHR43449">
    <property type="entry name" value="NUCLEOTIDYLTRANSFERASE"/>
    <property type="match status" value="1"/>
</dbReference>
<dbReference type="InterPro" id="IPR043519">
    <property type="entry name" value="NT_sf"/>
</dbReference>
<reference evidence="2" key="1">
    <citation type="submission" date="2020-07" db="EMBL/GenBank/DDBJ databases">
        <title>Koleobacter methoxysyntrophicus gen. nov., sp. nov., a novel anaerobic bacterium isolated from deep subsurface oil field and proposal of Koleobacterales ord. nov. in the phylum Firmicutes.</title>
        <authorList>
            <person name="Sakamoto S."/>
            <person name="Tamaki H."/>
        </authorList>
    </citation>
    <scope>NUCLEOTIDE SEQUENCE</scope>
    <source>
        <strain evidence="2">NRmbB1</strain>
    </source>
</reference>
<sequence length="104" mass="12029">MVDVAVRSQIEHIAREYAKLISKEMKVEGVYLFGSYVKGDYSEDSDIDIAVISDEFVGDIIEDTFKLMKLRRKVDNRIEPHPIKKNDLNEPFIKEILGKSLRID</sequence>
<evidence type="ECO:0000313" key="2">
    <source>
        <dbReference type="EMBL" id="QSQ08800.1"/>
    </source>
</evidence>
<dbReference type="KEGG" id="kme:H0A61_01145"/>
<dbReference type="CDD" id="cd05403">
    <property type="entry name" value="NT_KNTase_like"/>
    <property type="match status" value="1"/>
</dbReference>
<dbReference type="InterPro" id="IPR041633">
    <property type="entry name" value="Polbeta"/>
</dbReference>
<evidence type="ECO:0000313" key="3">
    <source>
        <dbReference type="Proteomes" id="UP000662904"/>
    </source>
</evidence>
<accession>A0A8A0RMG2</accession>
<dbReference type="RefSeq" id="WP_206709003.1">
    <property type="nucleotide sequence ID" value="NZ_CP059066.1"/>
</dbReference>
<feature type="domain" description="Polymerase beta nucleotidyltransferase" evidence="1">
    <location>
        <begin position="19"/>
        <end position="95"/>
    </location>
</feature>
<evidence type="ECO:0000259" key="1">
    <source>
        <dbReference type="Pfam" id="PF18765"/>
    </source>
</evidence>
<dbReference type="AlphaFoldDB" id="A0A8A0RMG2"/>